<sequence>MDSAFQATVMTALMMLFCSVTATPVTSFSRCPDNSGLQDGDREDILLYYSTLRQRLSEGKISGLPKAKGMHSVEWDCKLERQAEAAVKGCPSAVSADQSHAHWFNFQPKQMSPPLTAYILDAEKYMPSNPAGGFYQENQTIRFNGKAEYRPFANAIRSKATRIGCSIDACLNDDIVGSYNISGICFFEEKEIEKGDKVYKVGDPCVKNSDCDENEVCTSYSLCYKSKLARKASHMHNELRSDLAMGKVENKNSKKFPKASFMFRLTYSDFLERTAYEQAELWDNSESGPLTSYRNQSDSNNYFWANRALVTQSYATDKEEALKWAINHWWDARKFVDDSDMDKLFIMDYFKNPVATFAEMARGNHYQMGCAVAEWNRKFNVVCAYAKRNRRPIKGFYDRGEPCAKCSATCDRAKGLC</sequence>
<feature type="domain" description="SCP" evidence="2">
    <location>
        <begin position="226"/>
        <end position="392"/>
    </location>
</feature>
<protein>
    <submittedName>
        <fullName evidence="3">Venom allergen/ancylostoma secreted protein-like 6</fullName>
    </submittedName>
</protein>
<dbReference type="SMART" id="SM00198">
    <property type="entry name" value="SCP"/>
    <property type="match status" value="1"/>
</dbReference>
<dbReference type="InterPro" id="IPR035940">
    <property type="entry name" value="CAP_sf"/>
</dbReference>
<feature type="signal peptide" evidence="1">
    <location>
        <begin position="1"/>
        <end position="22"/>
    </location>
</feature>
<evidence type="ECO:0000259" key="2">
    <source>
        <dbReference type="SMART" id="SM00198"/>
    </source>
</evidence>
<evidence type="ECO:0000256" key="1">
    <source>
        <dbReference type="SAM" id="SignalP"/>
    </source>
</evidence>
<proteinExistence type="predicted"/>
<feature type="chain" id="PRO_5003471057" evidence="1">
    <location>
        <begin position="23"/>
        <end position="417"/>
    </location>
</feature>
<dbReference type="InterPro" id="IPR014044">
    <property type="entry name" value="CAP_dom"/>
</dbReference>
<evidence type="ECO:0000313" key="3">
    <source>
        <dbReference type="EMBL" id="AEP82921.1"/>
    </source>
</evidence>
<accession>G4XWX3</accession>
<dbReference type="AlphaFoldDB" id="G4XWX3"/>
<dbReference type="Pfam" id="PF00188">
    <property type="entry name" value="CAP"/>
    <property type="match status" value="2"/>
</dbReference>
<dbReference type="EMBL" id="JF914912">
    <property type="protein sequence ID" value="AEP82921.1"/>
    <property type="molecule type" value="Genomic_DNA"/>
</dbReference>
<dbReference type="CDD" id="cd05380">
    <property type="entry name" value="CAP_euk"/>
    <property type="match status" value="2"/>
</dbReference>
<name>G4XWX3_HELBE</name>
<dbReference type="Gene3D" id="3.40.33.10">
    <property type="entry name" value="CAP"/>
    <property type="match status" value="2"/>
</dbReference>
<reference evidence="3" key="1">
    <citation type="submission" date="2011-05" db="EMBL/GenBank/DDBJ databases">
        <title>Heligmosomoides polygyrus as a model for gastrointestinal nematode infections : Proteomic analysis reveals dominance of venom allergen homologues among adult excretory-secretory (HES) products.</title>
        <authorList>
            <person name="Hewitson J.P."/>
            <person name="Harcus Y."/>
            <person name="Maizels R.M."/>
        </authorList>
    </citation>
    <scope>NUCLEOTIDE SEQUENCE</scope>
</reference>
<organism evidence="3">
    <name type="scientific">Heligmosomoides polygyrus bakeri</name>
    <name type="common">Parasitic nematode worm</name>
    <name type="synonym">Heligmosomoides bakeri</name>
    <dbReference type="NCBI Taxonomy" id="375939"/>
    <lineage>
        <taxon>Eukaryota</taxon>
        <taxon>Metazoa</taxon>
        <taxon>Ecdysozoa</taxon>
        <taxon>Nematoda</taxon>
        <taxon>Chromadorea</taxon>
        <taxon>Rhabditida</taxon>
        <taxon>Rhabditina</taxon>
        <taxon>Rhabditomorpha</taxon>
        <taxon>Strongyloidea</taxon>
        <taxon>Heligmosomidae</taxon>
        <taxon>Heligmosomoides</taxon>
    </lineage>
</organism>
<dbReference type="SUPFAM" id="SSF55797">
    <property type="entry name" value="PR-1-like"/>
    <property type="match status" value="2"/>
</dbReference>
<keyword evidence="1" id="KW-0732">Signal</keyword>